<keyword evidence="3" id="KW-0067">ATP-binding</keyword>
<keyword evidence="1" id="KW-0813">Transport</keyword>
<dbReference type="Proteomes" id="UP000231259">
    <property type="component" value="Unassembled WGS sequence"/>
</dbReference>
<accession>A0A2G8RE09</accession>
<comment type="caution">
    <text evidence="5">The sequence shown here is derived from an EMBL/GenBank/DDBJ whole genome shotgun (WGS) entry which is preliminary data.</text>
</comment>
<evidence type="ECO:0000256" key="3">
    <source>
        <dbReference type="ARBA" id="ARBA00022840"/>
    </source>
</evidence>
<dbReference type="GO" id="GO:0015697">
    <property type="term" value="P:quaternary ammonium group transport"/>
    <property type="evidence" value="ECO:0007669"/>
    <property type="project" value="UniProtKB-ARBA"/>
</dbReference>
<protein>
    <recommendedName>
        <fullName evidence="4">ABC transporter domain-containing protein</fullName>
    </recommendedName>
</protein>
<proteinExistence type="predicted"/>
<dbReference type="Gene3D" id="3.40.50.300">
    <property type="entry name" value="P-loop containing nucleotide triphosphate hydrolases"/>
    <property type="match status" value="1"/>
</dbReference>
<dbReference type="Pfam" id="PF00005">
    <property type="entry name" value="ABC_tran"/>
    <property type="match status" value="1"/>
</dbReference>
<dbReference type="SUPFAM" id="SSF50331">
    <property type="entry name" value="MOP-like"/>
    <property type="match status" value="1"/>
</dbReference>
<dbReference type="PANTHER" id="PTHR42781">
    <property type="entry name" value="SPERMIDINE/PUTRESCINE IMPORT ATP-BINDING PROTEIN POTA"/>
    <property type="match status" value="1"/>
</dbReference>
<dbReference type="PANTHER" id="PTHR42781:SF4">
    <property type="entry name" value="SPERMIDINE_PUTRESCINE IMPORT ATP-BINDING PROTEIN POTA"/>
    <property type="match status" value="1"/>
</dbReference>
<keyword evidence="6" id="KW-1185">Reference proteome</keyword>
<dbReference type="EMBL" id="AWWI01000090">
    <property type="protein sequence ID" value="PIL19723.1"/>
    <property type="molecule type" value="Genomic_DNA"/>
</dbReference>
<dbReference type="FunFam" id="3.40.50.300:FF:000425">
    <property type="entry name" value="Probable ABC transporter, ATP-binding subunit"/>
    <property type="match status" value="1"/>
</dbReference>
<keyword evidence="2" id="KW-0547">Nucleotide-binding</keyword>
<dbReference type="PROSITE" id="PS50893">
    <property type="entry name" value="ABC_TRANSPORTER_2"/>
    <property type="match status" value="1"/>
</dbReference>
<dbReference type="GO" id="GO:0016887">
    <property type="term" value="F:ATP hydrolysis activity"/>
    <property type="evidence" value="ECO:0007669"/>
    <property type="project" value="InterPro"/>
</dbReference>
<evidence type="ECO:0000313" key="6">
    <source>
        <dbReference type="Proteomes" id="UP000231259"/>
    </source>
</evidence>
<dbReference type="OrthoDB" id="9802264at2"/>
<dbReference type="InterPro" id="IPR008995">
    <property type="entry name" value="Mo/tungstate-bd_C_term_dom"/>
</dbReference>
<reference evidence="5 6" key="1">
    <citation type="submission" date="2013-09" db="EMBL/GenBank/DDBJ databases">
        <title>Genome sequencing of Phaeobacter antarcticus sp. nov. SM1211.</title>
        <authorList>
            <person name="Zhang X.-Y."/>
            <person name="Liu C."/>
            <person name="Chen X.-L."/>
            <person name="Xie B.-B."/>
            <person name="Qin Q.-L."/>
            <person name="Rong J.-C."/>
            <person name="Zhang Y.-Z."/>
        </authorList>
    </citation>
    <scope>NUCLEOTIDE SEQUENCE [LARGE SCALE GENOMIC DNA]</scope>
    <source>
        <strain evidence="5 6">SM1211</strain>
    </source>
</reference>
<evidence type="ECO:0000259" key="4">
    <source>
        <dbReference type="PROSITE" id="PS50893"/>
    </source>
</evidence>
<gene>
    <name evidence="5" type="ORF">P775_13235</name>
</gene>
<dbReference type="PROSITE" id="PS00211">
    <property type="entry name" value="ABC_TRANSPORTER_1"/>
    <property type="match status" value="1"/>
</dbReference>
<dbReference type="InterPro" id="IPR017871">
    <property type="entry name" value="ABC_transporter-like_CS"/>
</dbReference>
<dbReference type="InterPro" id="IPR003593">
    <property type="entry name" value="AAA+_ATPase"/>
</dbReference>
<name>A0A2G8RE09_9RHOB</name>
<dbReference type="AlphaFoldDB" id="A0A2G8RE09"/>
<feature type="domain" description="ABC transporter" evidence="4">
    <location>
        <begin position="5"/>
        <end position="235"/>
    </location>
</feature>
<dbReference type="SMART" id="SM00382">
    <property type="entry name" value="AAA"/>
    <property type="match status" value="1"/>
</dbReference>
<dbReference type="RefSeq" id="WP_099911335.1">
    <property type="nucleotide sequence ID" value="NZ_AWWI01000090.1"/>
</dbReference>
<dbReference type="InterPro" id="IPR050093">
    <property type="entry name" value="ABC_SmlMolc_Importer"/>
</dbReference>
<dbReference type="InterPro" id="IPR003439">
    <property type="entry name" value="ABC_transporter-like_ATP-bd"/>
</dbReference>
<evidence type="ECO:0000256" key="2">
    <source>
        <dbReference type="ARBA" id="ARBA00022741"/>
    </source>
</evidence>
<dbReference type="Gene3D" id="2.40.50.100">
    <property type="match status" value="1"/>
</dbReference>
<evidence type="ECO:0000313" key="5">
    <source>
        <dbReference type="EMBL" id="PIL19723.1"/>
    </source>
</evidence>
<sequence>MTAPIDIVDVTKRYGDAMALAGVTLGIEAGEYCVLVGPSGCGKTTLLDILGGFSDPTGGAVRIDGREMVGVPAARRPTTTVFQDYALFPHMSLLDNVAFGLRMRGLGRSRRLARAEEMLELVGLAGAGAKRPTALSGGQRQRVALARALAVEPDVLLLDEPLGALDLNLRRAMQDELKAIQRRVGATFVHVTHDQEEAMAIADRIVVMNAGRIEDQGPPERVYRRPASRFAAAFLGEMNFVPGVVQGGRAMTVFGALGPATQLPEGARVTLCARPEHLRPGAGVSLGVVRVIEAVFQGMHRKVTVLPEAAPDTPLRARLPVGLAADVGDLITLALDAEHLTLLEDT</sequence>
<dbReference type="SUPFAM" id="SSF52540">
    <property type="entry name" value="P-loop containing nucleoside triphosphate hydrolases"/>
    <property type="match status" value="1"/>
</dbReference>
<dbReference type="GO" id="GO:0005524">
    <property type="term" value="F:ATP binding"/>
    <property type="evidence" value="ECO:0007669"/>
    <property type="project" value="UniProtKB-KW"/>
</dbReference>
<dbReference type="InterPro" id="IPR027417">
    <property type="entry name" value="P-loop_NTPase"/>
</dbReference>
<evidence type="ECO:0000256" key="1">
    <source>
        <dbReference type="ARBA" id="ARBA00022448"/>
    </source>
</evidence>
<organism evidence="5 6">
    <name type="scientific">Puniceibacterium antarcticum</name>
    <dbReference type="NCBI Taxonomy" id="1206336"/>
    <lineage>
        <taxon>Bacteria</taxon>
        <taxon>Pseudomonadati</taxon>
        <taxon>Pseudomonadota</taxon>
        <taxon>Alphaproteobacteria</taxon>
        <taxon>Rhodobacterales</taxon>
        <taxon>Paracoccaceae</taxon>
        <taxon>Puniceibacterium</taxon>
    </lineage>
</organism>